<organism evidence="2 3">
    <name type="scientific">Pseudocercospora fuligena</name>
    <dbReference type="NCBI Taxonomy" id="685502"/>
    <lineage>
        <taxon>Eukaryota</taxon>
        <taxon>Fungi</taxon>
        <taxon>Dikarya</taxon>
        <taxon>Ascomycota</taxon>
        <taxon>Pezizomycotina</taxon>
        <taxon>Dothideomycetes</taxon>
        <taxon>Dothideomycetidae</taxon>
        <taxon>Mycosphaerellales</taxon>
        <taxon>Mycosphaerellaceae</taxon>
        <taxon>Pseudocercospora</taxon>
    </lineage>
</organism>
<protein>
    <submittedName>
        <fullName evidence="2">Uncharacterized protein</fullName>
    </submittedName>
</protein>
<gene>
    <name evidence="2" type="ORF">HII31_01561</name>
</gene>
<feature type="compositionally biased region" description="Low complexity" evidence="1">
    <location>
        <begin position="52"/>
        <end position="65"/>
    </location>
</feature>
<dbReference type="Proteomes" id="UP000660729">
    <property type="component" value="Unassembled WGS sequence"/>
</dbReference>
<feature type="region of interest" description="Disordered" evidence="1">
    <location>
        <begin position="1"/>
        <end position="81"/>
    </location>
</feature>
<reference evidence="2" key="1">
    <citation type="submission" date="2020-04" db="EMBL/GenBank/DDBJ databases">
        <title>Draft genome resource of the tomato pathogen Pseudocercospora fuligena.</title>
        <authorList>
            <person name="Zaccaron A."/>
        </authorList>
    </citation>
    <scope>NUCLEOTIDE SEQUENCE</scope>
    <source>
        <strain evidence="2">PF001</strain>
    </source>
</reference>
<dbReference type="AlphaFoldDB" id="A0A8H6RVT4"/>
<dbReference type="EMBL" id="JABCIY010000019">
    <property type="protein sequence ID" value="KAF7197136.1"/>
    <property type="molecule type" value="Genomic_DNA"/>
</dbReference>
<keyword evidence="3" id="KW-1185">Reference proteome</keyword>
<comment type="caution">
    <text evidence="2">The sequence shown here is derived from an EMBL/GenBank/DDBJ whole genome shotgun (WGS) entry which is preliminary data.</text>
</comment>
<feature type="compositionally biased region" description="Basic and acidic residues" evidence="1">
    <location>
        <begin position="9"/>
        <end position="26"/>
    </location>
</feature>
<evidence type="ECO:0000313" key="3">
    <source>
        <dbReference type="Proteomes" id="UP000660729"/>
    </source>
</evidence>
<proteinExistence type="predicted"/>
<sequence>MSSEPMSSESEKHHQAADSGSDEHPDSLVNNDDAEKGLPADGEAGDNDVSESQQTSSSAQPAQQPAGPPGGPGPVPNEGTQAWLQVLGGWMLFFNT</sequence>
<feature type="compositionally biased region" description="Pro residues" evidence="1">
    <location>
        <begin position="66"/>
        <end position="75"/>
    </location>
</feature>
<accession>A0A8H6RVT4</accession>
<evidence type="ECO:0000313" key="2">
    <source>
        <dbReference type="EMBL" id="KAF7197136.1"/>
    </source>
</evidence>
<name>A0A8H6RVT4_9PEZI</name>
<evidence type="ECO:0000256" key="1">
    <source>
        <dbReference type="SAM" id="MobiDB-lite"/>
    </source>
</evidence>